<dbReference type="HOGENOM" id="CLU_100966_0_1_9"/>
<name>D1PI84_9FIRM</name>
<reference evidence="2" key="1">
    <citation type="submission" date="2009-12" db="EMBL/GenBank/DDBJ databases">
        <authorList>
            <person name="Weinstock G."/>
            <person name="Sodergren E."/>
            <person name="Clifton S."/>
            <person name="Fulton L."/>
            <person name="Fulton B."/>
            <person name="Courtney L."/>
            <person name="Fronick C."/>
            <person name="Harrison M."/>
            <person name="Strong C."/>
            <person name="Farmer C."/>
            <person name="Delahaunty K."/>
            <person name="Markovic C."/>
            <person name="Hall O."/>
            <person name="Minx P."/>
            <person name="Tomlinson C."/>
            <person name="Mitreva M."/>
            <person name="Nelson J."/>
            <person name="Hou S."/>
            <person name="Wollam A."/>
            <person name="Pepin K.H."/>
            <person name="Johnson M."/>
            <person name="Bhonagiri V."/>
            <person name="Nash W.E."/>
            <person name="Warren W."/>
            <person name="Chinwalla A."/>
            <person name="Mardis E.R."/>
            <person name="Wilson R.K."/>
        </authorList>
    </citation>
    <scope>NUCLEOTIDE SEQUENCE [LARGE SCALE GENOMIC DNA]</scope>
    <source>
        <strain evidence="2">DSM 15176</strain>
    </source>
</reference>
<proteinExistence type="predicted"/>
<dbReference type="eggNOG" id="COG1285">
    <property type="taxonomic scope" value="Bacteria"/>
</dbReference>
<keyword evidence="1" id="KW-0472">Membrane</keyword>
<feature type="transmembrane region" description="Helical" evidence="1">
    <location>
        <begin position="37"/>
        <end position="57"/>
    </location>
</feature>
<dbReference type="Pfam" id="PF16316">
    <property type="entry name" value="DUF4956"/>
    <property type="match status" value="1"/>
</dbReference>
<keyword evidence="1" id="KW-0812">Transmembrane</keyword>
<evidence type="ECO:0000313" key="2">
    <source>
        <dbReference type="EMBL" id="EFB77598.1"/>
    </source>
</evidence>
<dbReference type="OrthoDB" id="9803265at2"/>
<protein>
    <recommendedName>
        <fullName evidence="4">DUF4956 domain-containing protein</fullName>
    </recommendedName>
</protein>
<keyword evidence="3" id="KW-1185">Reference proteome</keyword>
<evidence type="ECO:0000256" key="1">
    <source>
        <dbReference type="SAM" id="Phobius"/>
    </source>
</evidence>
<accession>D1PI84</accession>
<dbReference type="Proteomes" id="UP000003438">
    <property type="component" value="Unassembled WGS sequence"/>
</dbReference>
<organism evidence="2 3">
    <name type="scientific">Subdoligranulum variabile DSM 15176</name>
    <dbReference type="NCBI Taxonomy" id="411471"/>
    <lineage>
        <taxon>Bacteria</taxon>
        <taxon>Bacillati</taxon>
        <taxon>Bacillota</taxon>
        <taxon>Clostridia</taxon>
        <taxon>Eubacteriales</taxon>
        <taxon>Oscillospiraceae</taxon>
        <taxon>Subdoligranulum</taxon>
    </lineage>
</organism>
<comment type="caution">
    <text evidence="2">The sequence shown here is derived from an EMBL/GenBank/DDBJ whole genome shotgun (WGS) entry which is preliminary data.</text>
</comment>
<dbReference type="AlphaFoldDB" id="D1PI84"/>
<keyword evidence="1" id="KW-1133">Transmembrane helix</keyword>
<evidence type="ECO:0000313" key="3">
    <source>
        <dbReference type="Proteomes" id="UP000003438"/>
    </source>
</evidence>
<dbReference type="InterPro" id="IPR032531">
    <property type="entry name" value="DUF4956"/>
</dbReference>
<feature type="transmembrane region" description="Helical" evidence="1">
    <location>
        <begin position="119"/>
        <end position="152"/>
    </location>
</feature>
<dbReference type="STRING" id="411471.SUBVAR_04049"/>
<dbReference type="EMBL" id="ACBY02000008">
    <property type="protein sequence ID" value="EFB77598.1"/>
    <property type="molecule type" value="Genomic_DNA"/>
</dbReference>
<sequence>MSCGERRAEQEESFVMTFQDLFKKSALELFPNQIEPLTLILTLVIAFLVGMGIFAVYRRCFIGVVYDHALNLSLVIMTLLVAVIIVTISTNITLSLGMVGALSIVRYRTAVKNPLDLMFLFWAITSGIAIGAQYYYIALVAWIVVTLALVFLKRIKGSAGTYVLIVTYRSDPAVEEAVRRCLHAQPGKFRSKVVKGGTTELTMELYLKTDNLNITQPVQNIDGVQDVTLVEYRGNLEA</sequence>
<gene>
    <name evidence="2" type="ORF">SUBVAR_04049</name>
</gene>
<evidence type="ECO:0008006" key="4">
    <source>
        <dbReference type="Google" id="ProtNLM"/>
    </source>
</evidence>
<feature type="transmembrane region" description="Helical" evidence="1">
    <location>
        <begin position="69"/>
        <end position="99"/>
    </location>
</feature>